<sequence length="68" mass="7170">MALSGSLPQINLGVQVHGVQAVTDVTKLVNQTSTEVRAVSTLDGVQAANDVTKLVVQTATEVQRSMYT</sequence>
<keyword evidence="2" id="KW-1185">Reference proteome</keyword>
<gene>
    <name evidence="1" type="ORF">TNCV_2852651</name>
</gene>
<organism evidence="1 2">
    <name type="scientific">Trichonephila clavipes</name>
    <name type="common">Golden silk orbweaver</name>
    <name type="synonym">Nephila clavipes</name>
    <dbReference type="NCBI Taxonomy" id="2585209"/>
    <lineage>
        <taxon>Eukaryota</taxon>
        <taxon>Metazoa</taxon>
        <taxon>Ecdysozoa</taxon>
        <taxon>Arthropoda</taxon>
        <taxon>Chelicerata</taxon>
        <taxon>Arachnida</taxon>
        <taxon>Araneae</taxon>
        <taxon>Araneomorphae</taxon>
        <taxon>Entelegynae</taxon>
        <taxon>Araneoidea</taxon>
        <taxon>Nephilidae</taxon>
        <taxon>Trichonephila</taxon>
    </lineage>
</organism>
<comment type="caution">
    <text evidence="1">The sequence shown here is derived from an EMBL/GenBank/DDBJ whole genome shotgun (WGS) entry which is preliminary data.</text>
</comment>
<reference evidence="1" key="1">
    <citation type="submission" date="2020-08" db="EMBL/GenBank/DDBJ databases">
        <title>Multicomponent nature underlies the extraordinary mechanical properties of spider dragline silk.</title>
        <authorList>
            <person name="Kono N."/>
            <person name="Nakamura H."/>
            <person name="Mori M."/>
            <person name="Yoshida Y."/>
            <person name="Ohtoshi R."/>
            <person name="Malay A.D."/>
            <person name="Moran D.A.P."/>
            <person name="Tomita M."/>
            <person name="Numata K."/>
            <person name="Arakawa K."/>
        </authorList>
    </citation>
    <scope>NUCLEOTIDE SEQUENCE</scope>
</reference>
<evidence type="ECO:0000313" key="1">
    <source>
        <dbReference type="EMBL" id="GFX88965.1"/>
    </source>
</evidence>
<name>A0A8X6REJ3_TRICX</name>
<protein>
    <submittedName>
        <fullName evidence="1">Uncharacterized protein</fullName>
    </submittedName>
</protein>
<evidence type="ECO:0000313" key="2">
    <source>
        <dbReference type="Proteomes" id="UP000887159"/>
    </source>
</evidence>
<proteinExistence type="predicted"/>
<accession>A0A8X6REJ3</accession>
<dbReference type="AlphaFoldDB" id="A0A8X6REJ3"/>
<dbReference type="Proteomes" id="UP000887159">
    <property type="component" value="Unassembled WGS sequence"/>
</dbReference>
<dbReference type="EMBL" id="BMAU01021067">
    <property type="protein sequence ID" value="GFX88965.1"/>
    <property type="molecule type" value="Genomic_DNA"/>
</dbReference>